<evidence type="ECO:0000313" key="5">
    <source>
        <dbReference type="Proteomes" id="UP000436822"/>
    </source>
</evidence>
<dbReference type="Gene3D" id="3.40.50.720">
    <property type="entry name" value="NAD(P)-binding Rossmann-like Domain"/>
    <property type="match status" value="1"/>
</dbReference>
<accession>A0A6N6JE40</accession>
<evidence type="ECO:0000313" key="4">
    <source>
        <dbReference type="EMBL" id="GFE64237.1"/>
    </source>
</evidence>
<name>A0A6N6JE40_9RHOB</name>
<evidence type="ECO:0000256" key="1">
    <source>
        <dbReference type="ARBA" id="ARBA00006484"/>
    </source>
</evidence>
<dbReference type="AlphaFoldDB" id="A0A6N6JE40"/>
<proteinExistence type="inferred from homology"/>
<evidence type="ECO:0000256" key="2">
    <source>
        <dbReference type="ARBA" id="ARBA00023002"/>
    </source>
</evidence>
<dbReference type="InterPro" id="IPR036291">
    <property type="entry name" value="NAD(P)-bd_dom_sf"/>
</dbReference>
<dbReference type="FunFam" id="3.40.50.720:FF:000215">
    <property type="entry name" value="3-hydroxyacyl-CoA dehydrogenase type-2"/>
    <property type="match status" value="1"/>
</dbReference>
<dbReference type="RefSeq" id="WP_159805090.1">
    <property type="nucleotide sequence ID" value="NZ_BLJE01000001.1"/>
</dbReference>
<dbReference type="Proteomes" id="UP000436822">
    <property type="component" value="Unassembled WGS sequence"/>
</dbReference>
<dbReference type="PANTHER" id="PTHR43658">
    <property type="entry name" value="SHORT-CHAIN DEHYDROGENASE/REDUCTASE"/>
    <property type="match status" value="1"/>
</dbReference>
<dbReference type="PROSITE" id="PS00061">
    <property type="entry name" value="ADH_SHORT"/>
    <property type="match status" value="1"/>
</dbReference>
<dbReference type="InterPro" id="IPR002347">
    <property type="entry name" value="SDR_fam"/>
</dbReference>
<sequence length="253" mass="25889">MDLNDTVALVTGAASGLGAASAEAIIAGGGKVALLDLDGDRGRETVANLGDAAIFVETNVTDEASVTAARDAALSKFGKITAVVNCAGIALASKTVGKDGAHDLGMFQRTIDINLVGSFNVARLAAEAIASNTPNDEGERGVIIHTASIAAFEGQRGQPAYAASKGGVAALTLPMARDMGDLGIRVMAIAPGLFMTPMLAGLPDAAQEALASQPLFPKRLGRPEEFGKMVRFIIESPYLNGTSIRIDGGIRLP</sequence>
<dbReference type="PRINTS" id="PR00081">
    <property type="entry name" value="GDHRDH"/>
</dbReference>
<dbReference type="GO" id="GO:0016491">
    <property type="term" value="F:oxidoreductase activity"/>
    <property type="evidence" value="ECO:0007669"/>
    <property type="project" value="UniProtKB-KW"/>
</dbReference>
<dbReference type="InterPro" id="IPR020904">
    <property type="entry name" value="Sc_DH/Rdtase_CS"/>
</dbReference>
<dbReference type="EMBL" id="BLJE01000001">
    <property type="protein sequence ID" value="GFE64237.1"/>
    <property type="molecule type" value="Genomic_DNA"/>
</dbReference>
<comment type="caution">
    <text evidence="4">The sequence shown here is derived from an EMBL/GenBank/DDBJ whole genome shotgun (WGS) entry which is preliminary data.</text>
</comment>
<keyword evidence="2" id="KW-0560">Oxidoreductase</keyword>
<dbReference type="SUPFAM" id="SSF51735">
    <property type="entry name" value="NAD(P)-binding Rossmann-fold domains"/>
    <property type="match status" value="1"/>
</dbReference>
<reference evidence="4 5" key="1">
    <citation type="submission" date="2019-12" db="EMBL/GenBank/DDBJ databases">
        <title>Litoreibacter badius sp. nov., a novel bacteriochlorophyll a-containing bacterium in the genus Litoreibacter.</title>
        <authorList>
            <person name="Kanamuro M."/>
            <person name="Takabe Y."/>
            <person name="Mori K."/>
            <person name="Takaichi S."/>
            <person name="Hanada S."/>
        </authorList>
    </citation>
    <scope>NUCLEOTIDE SEQUENCE [LARGE SCALE GENOMIC DNA]</scope>
    <source>
        <strain evidence="4 5">K6</strain>
    </source>
</reference>
<dbReference type="PANTHER" id="PTHR43658:SF8">
    <property type="entry name" value="17-BETA-HYDROXYSTEROID DEHYDROGENASE 14-RELATED"/>
    <property type="match status" value="1"/>
</dbReference>
<organism evidence="4 5">
    <name type="scientific">Litoreibacter roseus</name>
    <dbReference type="NCBI Taxonomy" id="2601869"/>
    <lineage>
        <taxon>Bacteria</taxon>
        <taxon>Pseudomonadati</taxon>
        <taxon>Pseudomonadota</taxon>
        <taxon>Alphaproteobacteria</taxon>
        <taxon>Rhodobacterales</taxon>
        <taxon>Roseobacteraceae</taxon>
        <taxon>Litoreibacter</taxon>
    </lineage>
</organism>
<dbReference type="OrthoDB" id="9795647at2"/>
<gene>
    <name evidence="4" type="ORF">KIN_13110</name>
</gene>
<keyword evidence="5" id="KW-1185">Reference proteome</keyword>
<protein>
    <submittedName>
        <fullName evidence="4">3-hydroxy-2-methylbutyryl-CoA dehydrogenase</fullName>
    </submittedName>
</protein>
<evidence type="ECO:0000256" key="3">
    <source>
        <dbReference type="RuleBase" id="RU000363"/>
    </source>
</evidence>
<comment type="similarity">
    <text evidence="1 3">Belongs to the short-chain dehydrogenases/reductases (SDR) family.</text>
</comment>
<dbReference type="Pfam" id="PF00106">
    <property type="entry name" value="adh_short"/>
    <property type="match status" value="1"/>
</dbReference>
<dbReference type="PRINTS" id="PR00080">
    <property type="entry name" value="SDRFAMILY"/>
</dbReference>